<keyword evidence="5" id="KW-1185">Reference proteome</keyword>
<feature type="coiled-coil region" evidence="1">
    <location>
        <begin position="321"/>
        <end position="396"/>
    </location>
</feature>
<proteinExistence type="predicted"/>
<evidence type="ECO:0000256" key="3">
    <source>
        <dbReference type="SAM" id="SignalP"/>
    </source>
</evidence>
<evidence type="ECO:0000313" key="5">
    <source>
        <dbReference type="Proteomes" id="UP001151699"/>
    </source>
</evidence>
<reference evidence="4" key="1">
    <citation type="submission" date="2022-07" db="EMBL/GenBank/DDBJ databases">
        <authorList>
            <person name="Trinca V."/>
            <person name="Uliana J.V.C."/>
            <person name="Torres T.T."/>
            <person name="Ward R.J."/>
            <person name="Monesi N."/>
        </authorList>
    </citation>
    <scope>NUCLEOTIDE SEQUENCE</scope>
    <source>
        <strain evidence="4">HSMRA1968</strain>
        <tissue evidence="4">Whole embryos</tissue>
    </source>
</reference>
<evidence type="ECO:0000313" key="4">
    <source>
        <dbReference type="EMBL" id="KAJ6638527.1"/>
    </source>
</evidence>
<dbReference type="EMBL" id="WJQU01000003">
    <property type="protein sequence ID" value="KAJ6638527.1"/>
    <property type="molecule type" value="Genomic_DNA"/>
</dbReference>
<keyword evidence="3" id="KW-0732">Signal</keyword>
<keyword evidence="1" id="KW-0175">Coiled coil</keyword>
<feature type="signal peptide" evidence="3">
    <location>
        <begin position="1"/>
        <end position="24"/>
    </location>
</feature>
<organism evidence="4 5">
    <name type="scientific">Pseudolycoriella hygida</name>
    <dbReference type="NCBI Taxonomy" id="35572"/>
    <lineage>
        <taxon>Eukaryota</taxon>
        <taxon>Metazoa</taxon>
        <taxon>Ecdysozoa</taxon>
        <taxon>Arthropoda</taxon>
        <taxon>Hexapoda</taxon>
        <taxon>Insecta</taxon>
        <taxon>Pterygota</taxon>
        <taxon>Neoptera</taxon>
        <taxon>Endopterygota</taxon>
        <taxon>Diptera</taxon>
        <taxon>Nematocera</taxon>
        <taxon>Sciaroidea</taxon>
        <taxon>Sciaridae</taxon>
        <taxon>Pseudolycoriella</taxon>
    </lineage>
</organism>
<gene>
    <name evidence="4" type="ORF">Bhyg_11263</name>
</gene>
<sequence length="759" mass="86804">MLTYPLNFVVGFLTTVALVSQATALPDKNDVDSKSPSVVSRLDPVLRKALLQALSNLERNTSEDEENVEFDSTTSTTVSDEILEESTIADQTPAIQYHSFVVDSKNDTSADDEIIQTIIVKAPQPTVSSSLDVDEVSEQSDNDVIIKFDKLDPVKESDIRVETVQVARSVSPSIRTNEITGETEDESATSKSSTKQLKKVTTYKPSTTTTTTTTTEAPTHNEDGENIERVKENDVKIYQAPLVTAFTIQQDGNGLPKNVIPLYKQDVVPASMALPVEQFSFSSHQTSQNFQNVPTRNAAPPPTFSVQTPHQPQPPVFNVNTFALEQKQKQLEQQIAYLQEQQRKQEVLFRQQQSYQDQQALQRQAQLLLEQRLRIEEDYRLRQQKYEQELKSYKEKQQVQLQSRFNQPSVVVEGQTTQSIQSETVKEVPQVDQINNPTQQQLPAQQQQLSVQQLPAPQQQQQFVPTTDVQTSQQNVQAITEVQSQQQLQVQPLQQSQHQDIELQRQIERQNEEYRIKTLKYEEDLKAYRQKMQAQQFAEQQQQQQQQLFSRQQLPFLPAQQFAPPQHIFNQGLPQQQQQQIRFNSNQPQFRTNVQIVPSVQFQSFQVPTQQMLPIREPQTFRSRSQNEFQQQTNIPQLSPVQELPLRSFQQFHTSGPIILNSNIDPVIAAPPDAIQRNRVFRQESDTGNFFNQANNRITLNPINNNADNYLQSLLFQSGISGRQNEDLNIITKVLALNHGIQSSPNDQQQIRFPRRENV</sequence>
<accession>A0A9Q0MV06</accession>
<dbReference type="Proteomes" id="UP001151699">
    <property type="component" value="Chromosome X"/>
</dbReference>
<protein>
    <submittedName>
        <fullName evidence="4">Uncharacterized protein</fullName>
    </submittedName>
</protein>
<name>A0A9Q0MV06_9DIPT</name>
<comment type="caution">
    <text evidence="4">The sequence shown here is derived from an EMBL/GenBank/DDBJ whole genome shotgun (WGS) entry which is preliminary data.</text>
</comment>
<evidence type="ECO:0000256" key="1">
    <source>
        <dbReference type="SAM" id="Coils"/>
    </source>
</evidence>
<feature type="chain" id="PRO_5040177718" evidence="3">
    <location>
        <begin position="25"/>
        <end position="759"/>
    </location>
</feature>
<feature type="region of interest" description="Disordered" evidence="2">
    <location>
        <begin position="175"/>
        <end position="221"/>
    </location>
</feature>
<evidence type="ECO:0000256" key="2">
    <source>
        <dbReference type="SAM" id="MobiDB-lite"/>
    </source>
</evidence>
<feature type="coiled-coil region" evidence="1">
    <location>
        <begin position="493"/>
        <end position="531"/>
    </location>
</feature>
<dbReference type="AlphaFoldDB" id="A0A9Q0MV06"/>
<feature type="region of interest" description="Disordered" evidence="2">
    <location>
        <begin position="57"/>
        <end position="76"/>
    </location>
</feature>
<dbReference type="OrthoDB" id="7699626at2759"/>